<keyword evidence="2" id="KW-1133">Transmembrane helix</keyword>
<keyword evidence="4" id="KW-1185">Reference proteome</keyword>
<evidence type="ECO:0000256" key="1">
    <source>
        <dbReference type="SAM" id="MobiDB-lite"/>
    </source>
</evidence>
<protein>
    <submittedName>
        <fullName evidence="3">Uncharacterized protein</fullName>
    </submittedName>
</protein>
<keyword evidence="2" id="KW-0812">Transmembrane</keyword>
<feature type="region of interest" description="Disordered" evidence="1">
    <location>
        <begin position="263"/>
        <end position="287"/>
    </location>
</feature>
<accession>A0ABR2IS48</accession>
<name>A0ABR2IS48_9PEZI</name>
<gene>
    <name evidence="3" type="ORF">PGQ11_006076</name>
</gene>
<comment type="caution">
    <text evidence="3">The sequence shown here is derived from an EMBL/GenBank/DDBJ whole genome shotgun (WGS) entry which is preliminary data.</text>
</comment>
<sequence>MPSTTSLGPHSFYNAGPLTTTYTAPASCATVNTDHLMMGHRTAPDHFRYGVCAFDQGDCVPSGGALDSQNAKDGFRANSRFDYFSPGLHCPHGWATVGVATRNAEGVITSSGPAFTFASSTVTVQEDHTSSTFRSTSTAILESDMGSFAYPGRHGLLAAMDRGETAVMCCPSSMTANALNAPCFAALPSAEVRTKVCFAGDVSDYLRVSTQVSIFGTTVSAYLHLIPSTGGIPTITSTISASERSELIAYTVVPMVALVHRASDTENSTKTGEGETSSPSKTPNSAAAMTGRPAFQMAFLGEVSPLVLTTLVGVAAGFALVLA</sequence>
<evidence type="ECO:0000256" key="2">
    <source>
        <dbReference type="SAM" id="Phobius"/>
    </source>
</evidence>
<dbReference type="EMBL" id="JAPCWZ010000004">
    <property type="protein sequence ID" value="KAK8867498.1"/>
    <property type="molecule type" value="Genomic_DNA"/>
</dbReference>
<proteinExistence type="predicted"/>
<feature type="transmembrane region" description="Helical" evidence="2">
    <location>
        <begin position="303"/>
        <end position="322"/>
    </location>
</feature>
<evidence type="ECO:0000313" key="4">
    <source>
        <dbReference type="Proteomes" id="UP001390339"/>
    </source>
</evidence>
<reference evidence="3 4" key="1">
    <citation type="journal article" date="2024" name="IMA Fungus">
        <title>Apiospora arundinis, a panoply of carbohydrate-active enzymes and secondary metabolites.</title>
        <authorList>
            <person name="Sorensen T."/>
            <person name="Petersen C."/>
            <person name="Muurmann A.T."/>
            <person name="Christiansen J.V."/>
            <person name="Brundto M.L."/>
            <person name="Overgaard C.K."/>
            <person name="Boysen A.T."/>
            <person name="Wollenberg R.D."/>
            <person name="Larsen T.O."/>
            <person name="Sorensen J.L."/>
            <person name="Nielsen K.L."/>
            <person name="Sondergaard T.E."/>
        </authorList>
    </citation>
    <scope>NUCLEOTIDE SEQUENCE [LARGE SCALE GENOMIC DNA]</scope>
    <source>
        <strain evidence="3 4">AAU 773</strain>
    </source>
</reference>
<keyword evidence="2" id="KW-0472">Membrane</keyword>
<dbReference type="Proteomes" id="UP001390339">
    <property type="component" value="Unassembled WGS sequence"/>
</dbReference>
<organism evidence="3 4">
    <name type="scientific">Apiospora arundinis</name>
    <dbReference type="NCBI Taxonomy" id="335852"/>
    <lineage>
        <taxon>Eukaryota</taxon>
        <taxon>Fungi</taxon>
        <taxon>Dikarya</taxon>
        <taxon>Ascomycota</taxon>
        <taxon>Pezizomycotina</taxon>
        <taxon>Sordariomycetes</taxon>
        <taxon>Xylariomycetidae</taxon>
        <taxon>Amphisphaeriales</taxon>
        <taxon>Apiosporaceae</taxon>
        <taxon>Apiospora</taxon>
    </lineage>
</organism>
<feature type="compositionally biased region" description="Polar residues" evidence="1">
    <location>
        <begin position="265"/>
        <end position="287"/>
    </location>
</feature>
<evidence type="ECO:0000313" key="3">
    <source>
        <dbReference type="EMBL" id="KAK8867498.1"/>
    </source>
</evidence>